<dbReference type="AlphaFoldDB" id="A0AAJ0CG63"/>
<dbReference type="PANTHER" id="PTHR35041:SF4">
    <property type="entry name" value="MEDIATOR OF RNA POLYMERASE II TRANSCRIPTION SUBUNIT 1"/>
    <property type="match status" value="1"/>
</dbReference>
<feature type="region of interest" description="Disordered" evidence="8">
    <location>
        <begin position="153"/>
        <end position="174"/>
    </location>
</feature>
<feature type="region of interest" description="Disordered" evidence="8">
    <location>
        <begin position="121"/>
        <end position="141"/>
    </location>
</feature>
<keyword evidence="3 7" id="KW-0805">Transcription regulation</keyword>
<organism evidence="10 11">
    <name type="scientific">Conoideocrella luteorostrata</name>
    <dbReference type="NCBI Taxonomy" id="1105319"/>
    <lineage>
        <taxon>Eukaryota</taxon>
        <taxon>Fungi</taxon>
        <taxon>Dikarya</taxon>
        <taxon>Ascomycota</taxon>
        <taxon>Pezizomycotina</taxon>
        <taxon>Sordariomycetes</taxon>
        <taxon>Hypocreomycetidae</taxon>
        <taxon>Hypocreales</taxon>
        <taxon>Clavicipitaceae</taxon>
        <taxon>Conoideocrella</taxon>
    </lineage>
</organism>
<protein>
    <recommendedName>
        <fullName evidence="7">Mediator of RNA polymerase II transcription subunit 1</fullName>
    </recommendedName>
    <alternativeName>
        <fullName evidence="7">Mediator complex subunit 1</fullName>
    </alternativeName>
</protein>
<comment type="similarity">
    <text evidence="2 7">Belongs to the Mediator complex subunit 1 family.</text>
</comment>
<evidence type="ECO:0000256" key="4">
    <source>
        <dbReference type="ARBA" id="ARBA00023159"/>
    </source>
</evidence>
<feature type="compositionally biased region" description="Basic and acidic residues" evidence="8">
    <location>
        <begin position="671"/>
        <end position="687"/>
    </location>
</feature>
<gene>
    <name evidence="10" type="ORF">QQS21_011290</name>
</gene>
<comment type="subcellular location">
    <subcellularLocation>
        <location evidence="1 7">Nucleus</location>
    </subcellularLocation>
</comment>
<comment type="caution">
    <text evidence="10">The sequence shown here is derived from an EMBL/GenBank/DDBJ whole genome shotgun (WGS) entry which is preliminary data.</text>
</comment>
<dbReference type="GO" id="GO:0016592">
    <property type="term" value="C:mediator complex"/>
    <property type="evidence" value="ECO:0007669"/>
    <property type="project" value="InterPro"/>
</dbReference>
<feature type="compositionally biased region" description="Polar residues" evidence="8">
    <location>
        <begin position="121"/>
        <end position="136"/>
    </location>
</feature>
<feature type="compositionally biased region" description="Polar residues" evidence="8">
    <location>
        <begin position="161"/>
        <end position="174"/>
    </location>
</feature>
<feature type="region of interest" description="Disordered" evidence="8">
    <location>
        <begin position="1"/>
        <end position="29"/>
    </location>
</feature>
<evidence type="ECO:0000313" key="10">
    <source>
        <dbReference type="EMBL" id="KAK2591034.1"/>
    </source>
</evidence>
<dbReference type="GO" id="GO:0003712">
    <property type="term" value="F:transcription coregulator activity"/>
    <property type="evidence" value="ECO:0007669"/>
    <property type="project" value="InterPro"/>
</dbReference>
<dbReference type="PANTHER" id="PTHR35041">
    <property type="entry name" value="MEDIATOR OF RNA POLYMERASE II TRANSCRIPTION SUBUNIT 1"/>
    <property type="match status" value="1"/>
</dbReference>
<evidence type="ECO:0000256" key="6">
    <source>
        <dbReference type="ARBA" id="ARBA00023242"/>
    </source>
</evidence>
<dbReference type="Pfam" id="PF10744">
    <property type="entry name" value="Med1"/>
    <property type="match status" value="1"/>
</dbReference>
<feature type="domain" description="Mediator complex subunit Med1" evidence="9">
    <location>
        <begin position="234"/>
        <end position="664"/>
    </location>
</feature>
<keyword evidence="11" id="KW-1185">Reference proteome</keyword>
<evidence type="ECO:0000259" key="9">
    <source>
        <dbReference type="Pfam" id="PF10744"/>
    </source>
</evidence>
<name>A0AAJ0CG63_9HYPO</name>
<evidence type="ECO:0000256" key="5">
    <source>
        <dbReference type="ARBA" id="ARBA00023163"/>
    </source>
</evidence>
<evidence type="ECO:0000256" key="7">
    <source>
        <dbReference type="RuleBase" id="RU364059"/>
    </source>
</evidence>
<accession>A0AAJ0CG63</accession>
<reference evidence="10" key="1">
    <citation type="submission" date="2023-06" db="EMBL/GenBank/DDBJ databases">
        <title>Conoideocrella luteorostrata (Hypocreales: Clavicipitaceae), a potential biocontrol fungus for elongate hemlock scale in United States Christmas tree production areas.</title>
        <authorList>
            <person name="Barrett H."/>
            <person name="Lovett B."/>
            <person name="Macias A.M."/>
            <person name="Stajich J.E."/>
            <person name="Kasson M.T."/>
        </authorList>
    </citation>
    <scope>NUCLEOTIDE SEQUENCE</scope>
    <source>
        <strain evidence="10">ARSEF 14590</strain>
    </source>
</reference>
<sequence length="807" mass="89109">MASQNRQLKSSSSSEEAVGPEITQGWEGRQKIGRTNVVDILKSSSKESSYSTWLPTQRINSQESIRKEYEKLLTVRVDPAWSTCEAERSQHQSYCIYLSQPNATIRSLESSLVKMTTPTPMKHAASQQGRTPSQLAAATPPVSTPFSNLAQAAFSPRGPKSSPQQFKKSPATSNLMGQSGMGAFNFDSPSTAAAMGALGLGGGFDMGLDNVGVGGLDALGAALANEDDKLKRLDTILKLLSTKKGLVSEASLERLAQRIGLELLSEEQRTPGGRKTRTLAIAGSAIALDIVLDNNIVQSVSLAYHGSAPSVSKHMDAAGQILLRDLTLLPGQSPLTKSLENFATNFERLAGLDKLSIVPGLDCHEALAGIYASLDKIHEWDMSKLREEEAMKGRSEKYLFNIAMCSRHGRPVMHDRDTVGLALQYWKQLRFVIPSTDESMAFSEKKEKVWSLLLGCAPLDGLGVPPVRVSDNWISKDIIKEDATLDTSKTILDWQEPENISLPQSEDNKDAGMELLQPDLSTTRVPRVMFTVTFDPPVVLPQNEWARLYMYANVNPPNIHSDLGQRGQPSTPPTFDSLLFPFPYGVKVDPSECRAISRQRDVRVFDKNHVEHMKRHHNTLFIYKPIYSQTVSEMPFSHPRQLLDMLPLLRQYAFLSTLLENSFGSNTRALESPEHPPTEETKTKKDQLLDFMDVKKKVTPSADTGNGTSNGTDTSTADSSTNIDAILWVHPAPHIQIVFPMGTSTANVSLKIQEGGVVEIIDENILSHQGKDTEGTRKNFTREKMGKLLEHMEDLCKWAEWLQSRLA</sequence>
<evidence type="ECO:0000256" key="1">
    <source>
        <dbReference type="ARBA" id="ARBA00004123"/>
    </source>
</evidence>
<comment type="function">
    <text evidence="7">Component of the Mediator complex, a coactivator involved in the regulated transcription of nearly all RNA polymerase II-dependent genes. Mediator functions as a bridge to convey information from gene-specific regulatory proteins to the basal RNA polymerase II transcription machinery. Mediator is recruited to promoters by direct interactions with regulatory proteins and serves as a scaffold for the assembly of a functional preinitiation complex with RNA polymerase II and the general transcription factors.</text>
</comment>
<evidence type="ECO:0000313" key="11">
    <source>
        <dbReference type="Proteomes" id="UP001251528"/>
    </source>
</evidence>
<keyword evidence="6 7" id="KW-0539">Nucleus</keyword>
<feature type="region of interest" description="Disordered" evidence="8">
    <location>
        <begin position="666"/>
        <end position="687"/>
    </location>
</feature>
<proteinExistence type="inferred from homology"/>
<dbReference type="InterPro" id="IPR019680">
    <property type="entry name" value="Mediator_Med1"/>
</dbReference>
<dbReference type="Proteomes" id="UP001251528">
    <property type="component" value="Unassembled WGS sequence"/>
</dbReference>
<evidence type="ECO:0000256" key="3">
    <source>
        <dbReference type="ARBA" id="ARBA00023015"/>
    </source>
</evidence>
<feature type="region of interest" description="Disordered" evidence="8">
    <location>
        <begin position="698"/>
        <end position="717"/>
    </location>
</feature>
<evidence type="ECO:0000256" key="8">
    <source>
        <dbReference type="SAM" id="MobiDB-lite"/>
    </source>
</evidence>
<keyword evidence="5 7" id="KW-0804">Transcription</keyword>
<dbReference type="GO" id="GO:0045944">
    <property type="term" value="P:positive regulation of transcription by RNA polymerase II"/>
    <property type="evidence" value="ECO:0007669"/>
    <property type="project" value="UniProtKB-ARBA"/>
</dbReference>
<feature type="compositionally biased region" description="Low complexity" evidence="8">
    <location>
        <begin position="701"/>
        <end position="717"/>
    </location>
</feature>
<evidence type="ECO:0000256" key="2">
    <source>
        <dbReference type="ARBA" id="ARBA00006210"/>
    </source>
</evidence>
<keyword evidence="4 7" id="KW-0010">Activator</keyword>
<dbReference type="EMBL" id="JASWJB010000371">
    <property type="protein sequence ID" value="KAK2591034.1"/>
    <property type="molecule type" value="Genomic_DNA"/>
</dbReference>